<evidence type="ECO:0000313" key="3">
    <source>
        <dbReference type="EMBL" id="QUI20896.1"/>
    </source>
</evidence>
<dbReference type="CDD" id="cd00063">
    <property type="entry name" value="FN3"/>
    <property type="match status" value="3"/>
</dbReference>
<feature type="domain" description="Fibronectin type-III" evidence="2">
    <location>
        <begin position="690"/>
        <end position="777"/>
    </location>
</feature>
<feature type="domain" description="Fibronectin type-III" evidence="2">
    <location>
        <begin position="599"/>
        <end position="689"/>
    </location>
</feature>
<dbReference type="SMART" id="SM00060">
    <property type="entry name" value="FN3"/>
    <property type="match status" value="4"/>
</dbReference>
<protein>
    <recommendedName>
        <fullName evidence="2">Fibronectin type-III domain-containing protein</fullName>
    </recommendedName>
</protein>
<dbReference type="InterPro" id="IPR013783">
    <property type="entry name" value="Ig-like_fold"/>
</dbReference>
<evidence type="ECO:0000259" key="2">
    <source>
        <dbReference type="PROSITE" id="PS50853"/>
    </source>
</evidence>
<dbReference type="InterPro" id="IPR003961">
    <property type="entry name" value="FN3_dom"/>
</dbReference>
<evidence type="ECO:0000313" key="4">
    <source>
        <dbReference type="Proteomes" id="UP000683246"/>
    </source>
</evidence>
<dbReference type="Proteomes" id="UP000683246">
    <property type="component" value="Chromosome"/>
</dbReference>
<dbReference type="AlphaFoldDB" id="A0A8J8MG81"/>
<dbReference type="KEGG" id="vpy:HZI73_00595"/>
<keyword evidence="1" id="KW-0732">Signal</keyword>
<gene>
    <name evidence="3" type="ORF">HZI73_00595</name>
</gene>
<dbReference type="Gene3D" id="2.60.40.10">
    <property type="entry name" value="Immunoglobulins"/>
    <property type="match status" value="5"/>
</dbReference>
<proteinExistence type="predicted"/>
<dbReference type="RefSeq" id="WP_212696356.1">
    <property type="nucleotide sequence ID" value="NZ_CP058649.1"/>
</dbReference>
<keyword evidence="4" id="KW-1185">Reference proteome</keyword>
<dbReference type="PANTHER" id="PTHR47135">
    <property type="entry name" value="FIBRONECTIN TYPE III DOMAIN-CONTAINING PROTEIN 7"/>
    <property type="match status" value="1"/>
</dbReference>
<sequence length="856" mass="97221">MNIHKMIKRILLMLTLICVLKVNVQASNLPYVTNAYIDSLVNSVKINIKYTYNNPTSFLIKRAETKDGNYVTIADNVTETTYTDTGLENAKTYYYKIYGINDSGMGTEAYFVEGIPSASNYIWFDIHGIKANLYGIDIYDEDDNKLHYTKHFIRDDTGAAWNVQNMDYADRLLNHGIYIFNVNTPWNKNYIPKTRMGIKVQPHKGIKKITIITETNVPIQADVYETIEENLTDENPFATLKFKKSGQLKENEILKSGLNAEGQDEKITITWNISDSMDKYTIMRAESKEGPYTIVATDIVLNKYIDGSVNNKKLYYYRVEGIKQDGTIVNLGTVYAKTTKHRFLIMDLFGSYDTYNTLINELQILDKNSQPISYGSIEKGSIWFYGNYRTDPYSSYATNYSLFDKAQDGVADVDHYTNASYLGYSLGEDKWMRHVLELEDNIGVNQINFWAGKLNQPSMMTFYIAESYDYNDNMILRRNDNLAYFGQHAIADVDQVTKYEFTQSPPDTPQNINAIPKDTRAKIVWDKVNNADTYNIKRSTSPNGPYTTIAQNILETEYEDTGMTNGIAYYYVVTAVNDGGESPNSAEVAITPNPQLPQAPMNLIITPRDNAIELTWQPIYNADNYKVMRSETEGGPYVSVLDSTTNTTFTDTNVVFGKTYYYVVQAKNTTGTSNNSAEAQGVPGQVLPSTPTNIITKVKDKSVHLTWDAANDATGYNLMQSKSESGPYILIHEQLRGISCNDSDVVYGETYYYKILAVNERGESEPTQPIRVHVMDTTEQKVLLSLTMKHGTTKDYILTQSQLADFMKWYQDKTQNIGLPYFTVMGKNNYGAYKAHKSYILFDAILSMDIKEIQDK</sequence>
<dbReference type="InterPro" id="IPR036116">
    <property type="entry name" value="FN3_sf"/>
</dbReference>
<reference evidence="3" key="1">
    <citation type="submission" date="2020-07" db="EMBL/GenBank/DDBJ databases">
        <title>Vallitalea pronyensis genome.</title>
        <authorList>
            <person name="Postec A."/>
        </authorList>
    </citation>
    <scope>NUCLEOTIDE SEQUENCE</scope>
    <source>
        <strain evidence="3">FatNI3</strain>
    </source>
</reference>
<dbReference type="EMBL" id="CP058649">
    <property type="protein sequence ID" value="QUI20896.1"/>
    <property type="molecule type" value="Genomic_DNA"/>
</dbReference>
<feature type="chain" id="PRO_5035209843" description="Fibronectin type-III domain-containing protein" evidence="1">
    <location>
        <begin position="27"/>
        <end position="856"/>
    </location>
</feature>
<feature type="signal peptide" evidence="1">
    <location>
        <begin position="1"/>
        <end position="26"/>
    </location>
</feature>
<feature type="domain" description="Fibronectin type-III" evidence="2">
    <location>
        <begin position="505"/>
        <end position="595"/>
    </location>
</feature>
<dbReference type="SUPFAM" id="SSF49265">
    <property type="entry name" value="Fibronectin type III"/>
    <property type="match status" value="3"/>
</dbReference>
<organism evidence="3 4">
    <name type="scientific">Vallitalea pronyensis</name>
    <dbReference type="NCBI Taxonomy" id="1348613"/>
    <lineage>
        <taxon>Bacteria</taxon>
        <taxon>Bacillati</taxon>
        <taxon>Bacillota</taxon>
        <taxon>Clostridia</taxon>
        <taxon>Lachnospirales</taxon>
        <taxon>Vallitaleaceae</taxon>
        <taxon>Vallitalea</taxon>
    </lineage>
</organism>
<name>A0A8J8MG81_9FIRM</name>
<dbReference type="PANTHER" id="PTHR47135:SF1">
    <property type="entry name" value="FIBRONECTIN TYPE III DOMAIN-CONTAINING PROTEIN 7"/>
    <property type="match status" value="1"/>
</dbReference>
<evidence type="ECO:0000256" key="1">
    <source>
        <dbReference type="SAM" id="SignalP"/>
    </source>
</evidence>
<accession>A0A8J8MG81</accession>
<dbReference type="PROSITE" id="PS50853">
    <property type="entry name" value="FN3"/>
    <property type="match status" value="3"/>
</dbReference>